<sequence length="77" mass="8721">MSPTPNGLQRRSSSHHPMDPSKGLVRWSACYSWINGSYLVRIVRLYTDRDCNSSFLVQPQFSLSSRNSCLLKSISSL</sequence>
<comment type="caution">
    <text evidence="2">The sequence shown here is derived from an EMBL/GenBank/DDBJ whole genome shotgun (WGS) entry which is preliminary data.</text>
</comment>
<evidence type="ECO:0000313" key="2">
    <source>
        <dbReference type="EMBL" id="KAJ6819411.1"/>
    </source>
</evidence>
<name>A0AAX6FTW1_IRIPA</name>
<protein>
    <submittedName>
        <fullName evidence="2">1-phosphatidylinositol-3-phosphate 5-kinase FAB1B</fullName>
    </submittedName>
</protein>
<organism evidence="2 3">
    <name type="scientific">Iris pallida</name>
    <name type="common">Sweet iris</name>
    <dbReference type="NCBI Taxonomy" id="29817"/>
    <lineage>
        <taxon>Eukaryota</taxon>
        <taxon>Viridiplantae</taxon>
        <taxon>Streptophyta</taxon>
        <taxon>Embryophyta</taxon>
        <taxon>Tracheophyta</taxon>
        <taxon>Spermatophyta</taxon>
        <taxon>Magnoliopsida</taxon>
        <taxon>Liliopsida</taxon>
        <taxon>Asparagales</taxon>
        <taxon>Iridaceae</taxon>
        <taxon>Iridoideae</taxon>
        <taxon>Irideae</taxon>
        <taxon>Iris</taxon>
    </lineage>
</organism>
<evidence type="ECO:0000313" key="3">
    <source>
        <dbReference type="Proteomes" id="UP001140949"/>
    </source>
</evidence>
<accession>A0AAX6FTW1</accession>
<dbReference type="AlphaFoldDB" id="A0AAX6FTW1"/>
<reference evidence="2" key="2">
    <citation type="submission" date="2023-04" db="EMBL/GenBank/DDBJ databases">
        <authorList>
            <person name="Bruccoleri R.E."/>
            <person name="Oakeley E.J."/>
            <person name="Faust A.-M."/>
            <person name="Dessus-Babus S."/>
            <person name="Altorfer M."/>
            <person name="Burckhardt D."/>
            <person name="Oertli M."/>
            <person name="Naumann U."/>
            <person name="Petersen F."/>
            <person name="Wong J."/>
        </authorList>
    </citation>
    <scope>NUCLEOTIDE SEQUENCE</scope>
    <source>
        <strain evidence="2">GSM-AAB239-AS_SAM_17_03QT</strain>
        <tissue evidence="2">Leaf</tissue>
    </source>
</reference>
<feature type="region of interest" description="Disordered" evidence="1">
    <location>
        <begin position="1"/>
        <end position="22"/>
    </location>
</feature>
<gene>
    <name evidence="2" type="ORF">M6B38_402015</name>
</gene>
<dbReference type="Proteomes" id="UP001140949">
    <property type="component" value="Unassembled WGS sequence"/>
</dbReference>
<proteinExistence type="predicted"/>
<feature type="compositionally biased region" description="Polar residues" evidence="1">
    <location>
        <begin position="1"/>
        <end position="11"/>
    </location>
</feature>
<keyword evidence="3" id="KW-1185">Reference proteome</keyword>
<dbReference type="EMBL" id="JANAVB010026199">
    <property type="protein sequence ID" value="KAJ6819411.1"/>
    <property type="molecule type" value="Genomic_DNA"/>
</dbReference>
<evidence type="ECO:0000256" key="1">
    <source>
        <dbReference type="SAM" id="MobiDB-lite"/>
    </source>
</evidence>
<reference evidence="2" key="1">
    <citation type="journal article" date="2023" name="GigaByte">
        <title>Genome assembly of the bearded iris, Iris pallida Lam.</title>
        <authorList>
            <person name="Bruccoleri R.E."/>
            <person name="Oakeley E.J."/>
            <person name="Faust A.M.E."/>
            <person name="Altorfer M."/>
            <person name="Dessus-Babus S."/>
            <person name="Burckhardt D."/>
            <person name="Oertli M."/>
            <person name="Naumann U."/>
            <person name="Petersen F."/>
            <person name="Wong J."/>
        </authorList>
    </citation>
    <scope>NUCLEOTIDE SEQUENCE</scope>
    <source>
        <strain evidence="2">GSM-AAB239-AS_SAM_17_03QT</strain>
    </source>
</reference>